<evidence type="ECO:0000256" key="5">
    <source>
        <dbReference type="PROSITE-ProRule" id="PRU00335"/>
    </source>
</evidence>
<evidence type="ECO:0000256" key="3">
    <source>
        <dbReference type="ARBA" id="ARBA00023125"/>
    </source>
</evidence>
<evidence type="ECO:0000259" key="6">
    <source>
        <dbReference type="PROSITE" id="PS50977"/>
    </source>
</evidence>
<keyword evidence="4" id="KW-0804">Transcription</keyword>
<keyword evidence="2" id="KW-0805">Transcription regulation</keyword>
<dbReference type="RefSeq" id="WP_042206411.1">
    <property type="nucleotide sequence ID" value="NZ_CP009288.1"/>
</dbReference>
<evidence type="ECO:0000256" key="4">
    <source>
        <dbReference type="ARBA" id="ARBA00023163"/>
    </source>
</evidence>
<accession>A0A089HN83</accession>
<dbReference type="Gene3D" id="1.10.357.10">
    <property type="entry name" value="Tetracycline Repressor, domain 2"/>
    <property type="match status" value="1"/>
</dbReference>
<evidence type="ECO:0000256" key="1">
    <source>
        <dbReference type="ARBA" id="ARBA00022491"/>
    </source>
</evidence>
<dbReference type="GO" id="GO:0000976">
    <property type="term" value="F:transcription cis-regulatory region binding"/>
    <property type="evidence" value="ECO:0007669"/>
    <property type="project" value="TreeGrafter"/>
</dbReference>
<dbReference type="AlphaFoldDB" id="A0A089HN83"/>
<dbReference type="InterPro" id="IPR009057">
    <property type="entry name" value="Homeodomain-like_sf"/>
</dbReference>
<dbReference type="Pfam" id="PF13977">
    <property type="entry name" value="TetR_C_6"/>
    <property type="match status" value="1"/>
</dbReference>
<dbReference type="PANTHER" id="PTHR30055">
    <property type="entry name" value="HTH-TYPE TRANSCRIPTIONAL REGULATOR RUTR"/>
    <property type="match status" value="1"/>
</dbReference>
<dbReference type="PRINTS" id="PR00455">
    <property type="entry name" value="HTHTETR"/>
</dbReference>
<dbReference type="KEGG" id="pdu:PDUR_12130"/>
<feature type="DNA-binding region" description="H-T-H motif" evidence="5">
    <location>
        <begin position="31"/>
        <end position="50"/>
    </location>
</feature>
<dbReference type="Proteomes" id="UP000029409">
    <property type="component" value="Chromosome"/>
</dbReference>
<organism evidence="7 8">
    <name type="scientific">Paenibacillus durus</name>
    <name type="common">Paenibacillus azotofixans</name>
    <dbReference type="NCBI Taxonomy" id="44251"/>
    <lineage>
        <taxon>Bacteria</taxon>
        <taxon>Bacillati</taxon>
        <taxon>Bacillota</taxon>
        <taxon>Bacilli</taxon>
        <taxon>Bacillales</taxon>
        <taxon>Paenibacillaceae</taxon>
        <taxon>Paenibacillus</taxon>
    </lineage>
</organism>
<dbReference type="GO" id="GO:0003700">
    <property type="term" value="F:DNA-binding transcription factor activity"/>
    <property type="evidence" value="ECO:0007669"/>
    <property type="project" value="TreeGrafter"/>
</dbReference>
<dbReference type="SUPFAM" id="SSF48498">
    <property type="entry name" value="Tetracyclin repressor-like, C-terminal domain"/>
    <property type="match status" value="1"/>
</dbReference>
<sequence>MVRYKKSEEKRKQILYAAFQAIAGQGYDAVTLQTIADSAKVSKGVVHYYFESKEAVLVELLSWLTGKIYEKEAAAVSEQSKAADKMYAYIDSVFVSPEKNRDFYRVYLDFLARASRSAAYREINSRFYDNCARISAEIVELGQHEGVFDSRLSARETAPVIRSIIDGCLIQWLMNGQDELHAVYRDYCRKAVMKLLGSETGEKS</sequence>
<dbReference type="InterPro" id="IPR039538">
    <property type="entry name" value="BetI_C"/>
</dbReference>
<dbReference type="PROSITE" id="PS01081">
    <property type="entry name" value="HTH_TETR_1"/>
    <property type="match status" value="1"/>
</dbReference>
<dbReference type="InterPro" id="IPR050109">
    <property type="entry name" value="HTH-type_TetR-like_transc_reg"/>
</dbReference>
<dbReference type="STRING" id="44251.PDUR_12130"/>
<evidence type="ECO:0000256" key="2">
    <source>
        <dbReference type="ARBA" id="ARBA00023015"/>
    </source>
</evidence>
<dbReference type="Pfam" id="PF00440">
    <property type="entry name" value="TetR_N"/>
    <property type="match status" value="1"/>
</dbReference>
<keyword evidence="1" id="KW-0678">Repressor</keyword>
<dbReference type="InterPro" id="IPR036271">
    <property type="entry name" value="Tet_transcr_reg_TetR-rel_C_sf"/>
</dbReference>
<dbReference type="PANTHER" id="PTHR30055:SF234">
    <property type="entry name" value="HTH-TYPE TRANSCRIPTIONAL REGULATOR BETI"/>
    <property type="match status" value="1"/>
</dbReference>
<evidence type="ECO:0000313" key="8">
    <source>
        <dbReference type="Proteomes" id="UP000029409"/>
    </source>
</evidence>
<dbReference type="OrthoDB" id="9810250at2"/>
<keyword evidence="8" id="KW-1185">Reference proteome</keyword>
<feature type="domain" description="HTH tetR-type" evidence="6">
    <location>
        <begin position="8"/>
        <end position="68"/>
    </location>
</feature>
<protein>
    <submittedName>
        <fullName evidence="7">Transcriptional regulator</fullName>
    </submittedName>
</protein>
<dbReference type="SUPFAM" id="SSF46689">
    <property type="entry name" value="Homeodomain-like"/>
    <property type="match status" value="1"/>
</dbReference>
<name>A0A089HN83_PAEDU</name>
<evidence type="ECO:0000313" key="7">
    <source>
        <dbReference type="EMBL" id="AIQ12562.1"/>
    </source>
</evidence>
<dbReference type="InterPro" id="IPR023772">
    <property type="entry name" value="DNA-bd_HTH_TetR-type_CS"/>
</dbReference>
<proteinExistence type="predicted"/>
<dbReference type="PROSITE" id="PS50977">
    <property type="entry name" value="HTH_TETR_2"/>
    <property type="match status" value="1"/>
</dbReference>
<keyword evidence="3 5" id="KW-0238">DNA-binding</keyword>
<dbReference type="EMBL" id="CP009288">
    <property type="protein sequence ID" value="AIQ12562.1"/>
    <property type="molecule type" value="Genomic_DNA"/>
</dbReference>
<gene>
    <name evidence="7" type="ORF">PDUR_12130</name>
</gene>
<dbReference type="eggNOG" id="COG1309">
    <property type="taxonomic scope" value="Bacteria"/>
</dbReference>
<dbReference type="InterPro" id="IPR001647">
    <property type="entry name" value="HTH_TetR"/>
</dbReference>
<reference evidence="7 8" key="1">
    <citation type="submission" date="2014-08" db="EMBL/GenBank/DDBJ databases">
        <title>Comparative genomics of the Paenibacillus odorifer group.</title>
        <authorList>
            <person name="den Bakker H.C."/>
            <person name="Tsai Y.-C."/>
            <person name="Martin N."/>
            <person name="Korlach J."/>
            <person name="Wiedmann M."/>
        </authorList>
    </citation>
    <scope>NUCLEOTIDE SEQUENCE [LARGE SCALE GENOMIC DNA]</scope>
    <source>
        <strain evidence="7 8">DSM 1735</strain>
    </source>
</reference>